<dbReference type="Pfam" id="PF10109">
    <property type="entry name" value="Phage_TAC_7"/>
    <property type="match status" value="1"/>
</dbReference>
<protein>
    <submittedName>
        <fullName evidence="1">Phage tail assembly protein</fullName>
    </submittedName>
</protein>
<evidence type="ECO:0000313" key="1">
    <source>
        <dbReference type="EMBL" id="QHC36461.1"/>
    </source>
</evidence>
<dbReference type="Proteomes" id="UP000464674">
    <property type="component" value="Chromosome"/>
</dbReference>
<dbReference type="OrthoDB" id="9928777at2"/>
<accession>A0A857FQ37</accession>
<gene>
    <name evidence="1" type="ORF">FMA36_13990</name>
</gene>
<dbReference type="RefSeq" id="WP_159262934.1">
    <property type="nucleotide sequence ID" value="NZ_CP041348.1"/>
</dbReference>
<dbReference type="InterPro" id="IPR019289">
    <property type="entry name" value="Phage_tail_E/E"/>
</dbReference>
<sequence length="106" mass="11452">MTKHPAPPEPVKTIELPEPVTSRSGATYTELNLSEPTGGQVLNAEKHLKGATIGPADLRMYSLTLVSQNAGIPFSDVRDLFPISVINEATRYLQSFIEAGQETGEN</sequence>
<dbReference type="AlphaFoldDB" id="A0A857FQ37"/>
<organism evidence="1 2">
    <name type="scientific">Komagataeibacter xylinus</name>
    <name type="common">Gluconacetobacter xylinus</name>
    <dbReference type="NCBI Taxonomy" id="28448"/>
    <lineage>
        <taxon>Bacteria</taxon>
        <taxon>Pseudomonadati</taxon>
        <taxon>Pseudomonadota</taxon>
        <taxon>Alphaproteobacteria</taxon>
        <taxon>Acetobacterales</taxon>
        <taxon>Acetobacteraceae</taxon>
        <taxon>Komagataeibacter</taxon>
    </lineage>
</organism>
<evidence type="ECO:0000313" key="2">
    <source>
        <dbReference type="Proteomes" id="UP000464674"/>
    </source>
</evidence>
<dbReference type="EMBL" id="CP041348">
    <property type="protein sequence ID" value="QHC36461.1"/>
    <property type="molecule type" value="Genomic_DNA"/>
</dbReference>
<name>A0A857FQ37_KOMXY</name>
<reference evidence="1 2" key="1">
    <citation type="journal article" date="2020" name="Carbohydr. Polym.">
        <title>Characterization and optimization of production of bacterial cellulose from strain CGMCC 17276 based on whole-genome analysis.</title>
        <authorList>
            <person name="Lu T."/>
            <person name="Gao H."/>
            <person name="Liao B."/>
            <person name="Wu J."/>
            <person name="Zhang W."/>
            <person name="Huang J."/>
            <person name="Liu M."/>
            <person name="Huang J."/>
            <person name="Chang Z."/>
            <person name="Jin M."/>
            <person name="Yi Z."/>
            <person name="Jiang D."/>
        </authorList>
    </citation>
    <scope>NUCLEOTIDE SEQUENCE [LARGE SCALE GENOMIC DNA]</scope>
    <source>
        <strain evidence="1 2">CGMCC 17276</strain>
    </source>
</reference>
<proteinExistence type="predicted"/>